<protein>
    <submittedName>
        <fullName evidence="2">Uncharacterized protein</fullName>
    </submittedName>
</protein>
<feature type="transmembrane region" description="Helical" evidence="1">
    <location>
        <begin position="58"/>
        <end position="80"/>
    </location>
</feature>
<dbReference type="AlphaFoldDB" id="A0A367YZG8"/>
<feature type="transmembrane region" description="Helical" evidence="1">
    <location>
        <begin position="86"/>
        <end position="106"/>
    </location>
</feature>
<organism evidence="2 3">
    <name type="scientific">Desertihabitans brevis</name>
    <dbReference type="NCBI Taxonomy" id="2268447"/>
    <lineage>
        <taxon>Bacteria</taxon>
        <taxon>Bacillati</taxon>
        <taxon>Actinomycetota</taxon>
        <taxon>Actinomycetes</taxon>
        <taxon>Propionibacteriales</taxon>
        <taxon>Propionibacteriaceae</taxon>
        <taxon>Desertihabitans</taxon>
    </lineage>
</organism>
<dbReference type="Proteomes" id="UP000252770">
    <property type="component" value="Unassembled WGS sequence"/>
</dbReference>
<evidence type="ECO:0000313" key="2">
    <source>
        <dbReference type="EMBL" id="RCK70402.1"/>
    </source>
</evidence>
<evidence type="ECO:0000256" key="1">
    <source>
        <dbReference type="SAM" id="Phobius"/>
    </source>
</evidence>
<accession>A0A367YZG8</accession>
<sequence length="110" mass="12019">MAAYVVLLLIAVLALPALETSPWRWPLMVLPVLPGLGAAWALLRFIRRSDELQSRIVVESLAIGFALGSLATLGYGFLQLAGAPPLSWIFVWPVYGLSWAVGSLIARLRY</sequence>
<feature type="transmembrane region" description="Helical" evidence="1">
    <location>
        <begin position="27"/>
        <end position="46"/>
    </location>
</feature>
<keyword evidence="1" id="KW-0472">Membrane</keyword>
<dbReference type="EMBL" id="QOUI01000003">
    <property type="protein sequence ID" value="RCK70402.1"/>
    <property type="molecule type" value="Genomic_DNA"/>
</dbReference>
<reference evidence="2 3" key="1">
    <citation type="submission" date="2018-07" db="EMBL/GenBank/DDBJ databases">
        <title>Desertimonas flava gen. nov. sp. nov.</title>
        <authorList>
            <person name="Liu S."/>
        </authorList>
    </citation>
    <scope>NUCLEOTIDE SEQUENCE [LARGE SCALE GENOMIC DNA]</scope>
    <source>
        <strain evidence="2 3">16Sb5-5</strain>
    </source>
</reference>
<name>A0A367YZG8_9ACTN</name>
<proteinExistence type="predicted"/>
<evidence type="ECO:0000313" key="3">
    <source>
        <dbReference type="Proteomes" id="UP000252770"/>
    </source>
</evidence>
<keyword evidence="1" id="KW-0812">Transmembrane</keyword>
<keyword evidence="3" id="KW-1185">Reference proteome</keyword>
<gene>
    <name evidence="2" type="ORF">DT076_07070</name>
</gene>
<comment type="caution">
    <text evidence="2">The sequence shown here is derived from an EMBL/GenBank/DDBJ whole genome shotgun (WGS) entry which is preliminary data.</text>
</comment>
<keyword evidence="1" id="KW-1133">Transmembrane helix</keyword>